<keyword evidence="5 10" id="KW-0436">Ligase</keyword>
<dbReference type="InterPro" id="IPR004562">
    <property type="entry name" value="LipoylTrfase_LipoateP_Ligase"/>
</dbReference>
<dbReference type="GO" id="GO:0009249">
    <property type="term" value="P:protein lipoylation"/>
    <property type="evidence" value="ECO:0007669"/>
    <property type="project" value="InterPro"/>
</dbReference>
<dbReference type="InterPro" id="IPR004143">
    <property type="entry name" value="BPL_LPL_catalytic"/>
</dbReference>
<dbReference type="Proteomes" id="UP000235584">
    <property type="component" value="Chromosome"/>
</dbReference>
<sequence length="355" mass="40658">MHNQNQTNQSSSIQTNSSPKLRVMISETFDPWFNLATEDWIFRDMDPETKVLFLWRNDKTVVIGRFQNPWTECNTQKMEENGIKLARRQSGGGAVFHDLGNTNFTFLSSKATFDKAANNKIITRALGSFGLEAFPSGRNDILVNTADGEKKISGSAFKETKDRSFHHGTLLINADMTQLGLYLNPNVKKLQSKGITSVRARVVNLQELNAEVTHDALCKKIIEEFFDHYQTTAPIEILDHEYLKNIPALNEHFQKMSDWNWRFGEAPQFNHQMSERFDWGLVDVHLDVHKAIVEKAQIFSDSLHPEMIEQLMASLTKIPYTKEAFQTAIRKVAVDLPMIGDYLQEFESWIAKEIS</sequence>
<evidence type="ECO:0000313" key="11">
    <source>
        <dbReference type="Proteomes" id="UP000235584"/>
    </source>
</evidence>
<dbReference type="Gene3D" id="3.30.930.10">
    <property type="entry name" value="Bira Bifunctional Protein, Domain 2"/>
    <property type="match status" value="1"/>
</dbReference>
<keyword evidence="11" id="KW-1185">Reference proteome</keyword>
<name>A0A2K9NT17_BACTC</name>
<protein>
    <recommendedName>
        <fullName evidence="3">lipoate--protein ligase</fullName>
        <ecNumber evidence="3">6.3.1.20</ecNumber>
    </recommendedName>
</protein>
<dbReference type="Pfam" id="PF10437">
    <property type="entry name" value="Lip_prot_lig_C"/>
    <property type="match status" value="1"/>
</dbReference>
<dbReference type="SUPFAM" id="SSF55681">
    <property type="entry name" value="Class II aaRS and biotin synthetases"/>
    <property type="match status" value="1"/>
</dbReference>
<dbReference type="GO" id="GO:0017118">
    <property type="term" value="F:lipoyltransferase activity"/>
    <property type="evidence" value="ECO:0007669"/>
    <property type="project" value="TreeGrafter"/>
</dbReference>
<dbReference type="KEGG" id="bsto:C0V70_08925"/>
<keyword evidence="4" id="KW-0963">Cytoplasm</keyword>
<evidence type="ECO:0000256" key="3">
    <source>
        <dbReference type="ARBA" id="ARBA00012367"/>
    </source>
</evidence>
<comment type="pathway">
    <text evidence="2">Protein modification; protein lipoylation via exogenous pathway; protein N(6)-(lipoyl)lysine from lipoate: step 1/2.</text>
</comment>
<organism evidence="10 11">
    <name type="scientific">Bacteriovorax stolpii</name>
    <name type="common">Bdellovibrio stolpii</name>
    <dbReference type="NCBI Taxonomy" id="960"/>
    <lineage>
        <taxon>Bacteria</taxon>
        <taxon>Pseudomonadati</taxon>
        <taxon>Bdellovibrionota</taxon>
        <taxon>Bacteriovoracia</taxon>
        <taxon>Bacteriovoracales</taxon>
        <taxon>Bacteriovoracaceae</taxon>
        <taxon>Bacteriovorax</taxon>
    </lineage>
</organism>
<dbReference type="EMBL" id="CP025704">
    <property type="protein sequence ID" value="AUN98225.1"/>
    <property type="molecule type" value="Genomic_DNA"/>
</dbReference>
<keyword evidence="6" id="KW-0547">Nucleotide-binding</keyword>
<evidence type="ECO:0000256" key="2">
    <source>
        <dbReference type="ARBA" id="ARBA00005124"/>
    </source>
</evidence>
<dbReference type="NCBIfam" id="TIGR00545">
    <property type="entry name" value="lipoyltrans"/>
    <property type="match status" value="1"/>
</dbReference>
<dbReference type="UniPathway" id="UPA00537">
    <property type="reaction ID" value="UER00594"/>
</dbReference>
<dbReference type="Pfam" id="PF21948">
    <property type="entry name" value="LplA-B_cat"/>
    <property type="match status" value="1"/>
</dbReference>
<dbReference type="GO" id="GO:0016979">
    <property type="term" value="F:lipoate-protein ligase activity"/>
    <property type="evidence" value="ECO:0007669"/>
    <property type="project" value="UniProtKB-EC"/>
</dbReference>
<dbReference type="Gene3D" id="3.30.390.50">
    <property type="entry name" value="CO dehydrogenase flavoprotein, C-terminal domain"/>
    <property type="match status" value="1"/>
</dbReference>
<dbReference type="GO" id="GO:0005829">
    <property type="term" value="C:cytosol"/>
    <property type="evidence" value="ECO:0007669"/>
    <property type="project" value="TreeGrafter"/>
</dbReference>
<dbReference type="EC" id="6.3.1.20" evidence="3"/>
<dbReference type="CDD" id="cd16443">
    <property type="entry name" value="LplA"/>
    <property type="match status" value="1"/>
</dbReference>
<dbReference type="RefSeq" id="WP_102243516.1">
    <property type="nucleotide sequence ID" value="NZ_CP025704.1"/>
</dbReference>
<evidence type="ECO:0000256" key="6">
    <source>
        <dbReference type="ARBA" id="ARBA00022741"/>
    </source>
</evidence>
<evidence type="ECO:0000259" key="9">
    <source>
        <dbReference type="PROSITE" id="PS51733"/>
    </source>
</evidence>
<reference evidence="10 11" key="1">
    <citation type="submission" date="2018-01" db="EMBL/GenBank/DDBJ databases">
        <title>Complete genome sequence of Bacteriovorax stolpii DSM12778.</title>
        <authorList>
            <person name="Tang B."/>
            <person name="Chang J."/>
        </authorList>
    </citation>
    <scope>NUCLEOTIDE SEQUENCE [LARGE SCALE GENOMIC DNA]</scope>
    <source>
        <strain evidence="10 11">DSM 12778</strain>
    </source>
</reference>
<dbReference type="PROSITE" id="PS51733">
    <property type="entry name" value="BPL_LPL_CATALYTIC"/>
    <property type="match status" value="1"/>
</dbReference>
<dbReference type="OrthoDB" id="5289693at2"/>
<dbReference type="InterPro" id="IPR019491">
    <property type="entry name" value="Lipoate_protein_ligase_C"/>
</dbReference>
<dbReference type="InterPro" id="IPR045864">
    <property type="entry name" value="aa-tRNA-synth_II/BPL/LPL"/>
</dbReference>
<dbReference type="GO" id="GO:0005524">
    <property type="term" value="F:ATP binding"/>
    <property type="evidence" value="ECO:0007669"/>
    <property type="project" value="UniProtKB-KW"/>
</dbReference>
<dbReference type="FunFam" id="3.30.930.10:FF:000024">
    <property type="entry name" value="Lipoate-protein ligase A"/>
    <property type="match status" value="1"/>
</dbReference>
<accession>A0A2K9NT17</accession>
<keyword evidence="7" id="KW-0067">ATP-binding</keyword>
<evidence type="ECO:0000256" key="7">
    <source>
        <dbReference type="ARBA" id="ARBA00022840"/>
    </source>
</evidence>
<comment type="catalytic activity">
    <reaction evidence="8">
        <text>L-lysyl-[lipoyl-carrier protein] + (R)-lipoate + ATP = N(6)-[(R)-lipoyl]-L-lysyl-[lipoyl-carrier protein] + AMP + diphosphate + H(+)</text>
        <dbReference type="Rhea" id="RHEA:49288"/>
        <dbReference type="Rhea" id="RHEA-COMP:10500"/>
        <dbReference type="Rhea" id="RHEA-COMP:10502"/>
        <dbReference type="ChEBI" id="CHEBI:15378"/>
        <dbReference type="ChEBI" id="CHEBI:29969"/>
        <dbReference type="ChEBI" id="CHEBI:30616"/>
        <dbReference type="ChEBI" id="CHEBI:33019"/>
        <dbReference type="ChEBI" id="CHEBI:83088"/>
        <dbReference type="ChEBI" id="CHEBI:83099"/>
        <dbReference type="ChEBI" id="CHEBI:456215"/>
        <dbReference type="EC" id="6.3.1.20"/>
    </reaction>
</comment>
<evidence type="ECO:0000313" key="10">
    <source>
        <dbReference type="EMBL" id="AUN98225.1"/>
    </source>
</evidence>
<evidence type="ECO:0000256" key="4">
    <source>
        <dbReference type="ARBA" id="ARBA00022490"/>
    </source>
</evidence>
<dbReference type="AlphaFoldDB" id="A0A2K9NT17"/>
<dbReference type="PANTHER" id="PTHR12561:SF3">
    <property type="entry name" value="LIPOYLTRANSFERASE 1, MITOCHONDRIAL"/>
    <property type="match status" value="1"/>
</dbReference>
<evidence type="ECO:0000256" key="1">
    <source>
        <dbReference type="ARBA" id="ARBA00005085"/>
    </source>
</evidence>
<evidence type="ECO:0000256" key="8">
    <source>
        <dbReference type="ARBA" id="ARBA00048037"/>
    </source>
</evidence>
<proteinExistence type="predicted"/>
<dbReference type="SUPFAM" id="SSF82649">
    <property type="entry name" value="SufE/NifU"/>
    <property type="match status" value="1"/>
</dbReference>
<feature type="domain" description="BPL/LPL catalytic" evidence="9">
    <location>
        <begin position="46"/>
        <end position="233"/>
    </location>
</feature>
<gene>
    <name evidence="10" type="primary">lplA</name>
    <name evidence="10" type="ORF">C0V70_08925</name>
</gene>
<evidence type="ECO:0000256" key="5">
    <source>
        <dbReference type="ARBA" id="ARBA00022598"/>
    </source>
</evidence>
<dbReference type="PANTHER" id="PTHR12561">
    <property type="entry name" value="LIPOATE-PROTEIN LIGASE"/>
    <property type="match status" value="1"/>
</dbReference>
<comment type="pathway">
    <text evidence="1">Protein modification; protein lipoylation via exogenous pathway; protein N(6)-(lipoyl)lysine from lipoate: step 2/2.</text>
</comment>